<evidence type="ECO:0008006" key="3">
    <source>
        <dbReference type="Google" id="ProtNLM"/>
    </source>
</evidence>
<evidence type="ECO:0000313" key="1">
    <source>
        <dbReference type="EMBL" id="CBY18662.1"/>
    </source>
</evidence>
<sequence length="237" mass="26810">MQKPVSLSYLIEDNAEGRKAAQRLVSVAFSIILVNRLKSDIDNFITIAYAERKYPLIKKEAPGDLEKLFVKSLRVVRRLIEEKALRSVAVTIARNDEKPLEIIDQYRIKVKFAEDNCVPEDGTPFQIKLHSRNMLDELARYSSMGVKLPEDAQVFITYETSSPDVIDENSKDFAGIVPHKHDESVLDTMPSKAFGRLDTPYAYVAMKAWSKNILQKKLEISKVSSATSSSIFDCTYA</sequence>
<keyword evidence="2" id="KW-1185">Reference proteome</keyword>
<dbReference type="InParanoid" id="E4X7J0"/>
<organism evidence="1">
    <name type="scientific">Oikopleura dioica</name>
    <name type="common">Tunicate</name>
    <dbReference type="NCBI Taxonomy" id="34765"/>
    <lineage>
        <taxon>Eukaryota</taxon>
        <taxon>Metazoa</taxon>
        <taxon>Chordata</taxon>
        <taxon>Tunicata</taxon>
        <taxon>Appendicularia</taxon>
        <taxon>Copelata</taxon>
        <taxon>Oikopleuridae</taxon>
        <taxon>Oikopleura</taxon>
    </lineage>
</organism>
<dbReference type="InterPro" id="IPR036570">
    <property type="entry name" value="HORMA_dom_sf"/>
</dbReference>
<dbReference type="Proteomes" id="UP000001307">
    <property type="component" value="Unassembled WGS sequence"/>
</dbReference>
<reference evidence="1" key="1">
    <citation type="journal article" date="2010" name="Science">
        <title>Plasticity of animal genome architecture unmasked by rapid evolution of a pelagic tunicate.</title>
        <authorList>
            <person name="Denoeud F."/>
            <person name="Henriet S."/>
            <person name="Mungpakdee S."/>
            <person name="Aury J.M."/>
            <person name="Da Silva C."/>
            <person name="Brinkmann H."/>
            <person name="Mikhaleva J."/>
            <person name="Olsen L.C."/>
            <person name="Jubin C."/>
            <person name="Canestro C."/>
            <person name="Bouquet J.M."/>
            <person name="Danks G."/>
            <person name="Poulain J."/>
            <person name="Campsteijn C."/>
            <person name="Adamski M."/>
            <person name="Cross I."/>
            <person name="Yadetie F."/>
            <person name="Muffato M."/>
            <person name="Louis A."/>
            <person name="Butcher S."/>
            <person name="Tsagkogeorga G."/>
            <person name="Konrad A."/>
            <person name="Singh S."/>
            <person name="Jensen M.F."/>
            <person name="Cong E.H."/>
            <person name="Eikeseth-Otteraa H."/>
            <person name="Noel B."/>
            <person name="Anthouard V."/>
            <person name="Porcel B.M."/>
            <person name="Kachouri-Lafond R."/>
            <person name="Nishino A."/>
            <person name="Ugolini M."/>
            <person name="Chourrout P."/>
            <person name="Nishida H."/>
            <person name="Aasland R."/>
            <person name="Huzurbazar S."/>
            <person name="Westhof E."/>
            <person name="Delsuc F."/>
            <person name="Lehrach H."/>
            <person name="Reinhardt R."/>
            <person name="Weissenbach J."/>
            <person name="Roy S.W."/>
            <person name="Artiguenave F."/>
            <person name="Postlethwait J.H."/>
            <person name="Manak J.R."/>
            <person name="Thompson E.M."/>
            <person name="Jaillon O."/>
            <person name="Du Pasquier L."/>
            <person name="Boudinot P."/>
            <person name="Liberles D.A."/>
            <person name="Volff J.N."/>
            <person name="Philippe H."/>
            <person name="Lenhard B."/>
            <person name="Roest Crollius H."/>
            <person name="Wincker P."/>
            <person name="Chourrout D."/>
        </authorList>
    </citation>
    <scope>NUCLEOTIDE SEQUENCE [LARGE SCALE GENOMIC DNA]</scope>
</reference>
<evidence type="ECO:0000313" key="2">
    <source>
        <dbReference type="Proteomes" id="UP000001307"/>
    </source>
</evidence>
<gene>
    <name evidence="1" type="ORF">GSOID_T00003526001</name>
</gene>
<dbReference type="OrthoDB" id="10324164at2759"/>
<dbReference type="AlphaFoldDB" id="E4X7J0"/>
<proteinExistence type="predicted"/>
<dbReference type="Gene3D" id="3.30.900.10">
    <property type="entry name" value="HORMA domain"/>
    <property type="match status" value="1"/>
</dbReference>
<dbReference type="EMBL" id="FN653028">
    <property type="protein sequence ID" value="CBY18662.1"/>
    <property type="molecule type" value="Genomic_DNA"/>
</dbReference>
<accession>E4X7J0</accession>
<protein>
    <recommendedName>
        <fullName evidence="3">HORMA domain-containing protein</fullName>
    </recommendedName>
</protein>
<name>E4X7J0_OIKDI</name>